<evidence type="ECO:0000259" key="7">
    <source>
        <dbReference type="PROSITE" id="PS50878"/>
    </source>
</evidence>
<dbReference type="Proteomes" id="UP001168821">
    <property type="component" value="Unassembled WGS sequence"/>
</dbReference>
<dbReference type="InterPro" id="IPR050951">
    <property type="entry name" value="Retrovirus_Pol_polyprotein"/>
</dbReference>
<proteinExistence type="predicted"/>
<dbReference type="PANTHER" id="PTHR37984">
    <property type="entry name" value="PROTEIN CBG26694"/>
    <property type="match status" value="1"/>
</dbReference>
<dbReference type="GO" id="GO:0004519">
    <property type="term" value="F:endonuclease activity"/>
    <property type="evidence" value="ECO:0007669"/>
    <property type="project" value="UniProtKB-KW"/>
</dbReference>
<keyword evidence="10" id="KW-1185">Reference proteome</keyword>
<dbReference type="PROSITE" id="PS50878">
    <property type="entry name" value="RT_POL"/>
    <property type="match status" value="1"/>
</dbReference>
<dbReference type="CDD" id="cd01647">
    <property type="entry name" value="RT_LTR"/>
    <property type="match status" value="1"/>
</dbReference>
<keyword evidence="6" id="KW-0511">Multifunctional enzyme</keyword>
<dbReference type="Pfam" id="PF00078">
    <property type="entry name" value="RVT_1"/>
    <property type="match status" value="1"/>
</dbReference>
<dbReference type="GO" id="GO:0015074">
    <property type="term" value="P:DNA integration"/>
    <property type="evidence" value="ECO:0007669"/>
    <property type="project" value="InterPro"/>
</dbReference>
<dbReference type="InterPro" id="IPR041577">
    <property type="entry name" value="RT_RNaseH_2"/>
</dbReference>
<keyword evidence="3" id="KW-0548">Nucleotidyltransferase</keyword>
<comment type="caution">
    <text evidence="9">The sequence shown here is derived from an EMBL/GenBank/DDBJ whole genome shotgun (WGS) entry which is preliminary data.</text>
</comment>
<dbReference type="Pfam" id="PF17921">
    <property type="entry name" value="Integrase_H2C2"/>
    <property type="match status" value="1"/>
</dbReference>
<dbReference type="EMBL" id="JALNTZ010000008">
    <property type="protein sequence ID" value="KAJ3643619.1"/>
    <property type="molecule type" value="Genomic_DNA"/>
</dbReference>
<dbReference type="InterPro" id="IPR041588">
    <property type="entry name" value="Integrase_H2C2"/>
</dbReference>
<keyword evidence="2" id="KW-0808">Transferase</keyword>
<dbReference type="GO" id="GO:0042575">
    <property type="term" value="C:DNA polymerase complex"/>
    <property type="evidence" value="ECO:0007669"/>
    <property type="project" value="UniProtKB-ARBA"/>
</dbReference>
<evidence type="ECO:0000256" key="5">
    <source>
        <dbReference type="ARBA" id="ARBA00022759"/>
    </source>
</evidence>
<evidence type="ECO:0000256" key="3">
    <source>
        <dbReference type="ARBA" id="ARBA00022695"/>
    </source>
</evidence>
<evidence type="ECO:0000256" key="2">
    <source>
        <dbReference type="ARBA" id="ARBA00022679"/>
    </source>
</evidence>
<reference evidence="9" key="1">
    <citation type="journal article" date="2023" name="G3 (Bethesda)">
        <title>Whole genome assemblies of Zophobas morio and Tenebrio molitor.</title>
        <authorList>
            <person name="Kaur S."/>
            <person name="Stinson S.A."/>
            <person name="diCenzo G.C."/>
        </authorList>
    </citation>
    <scope>NUCLEOTIDE SEQUENCE</scope>
    <source>
        <strain evidence="9">QUZm001</strain>
    </source>
</reference>
<dbReference type="Gene3D" id="3.10.10.10">
    <property type="entry name" value="HIV Type 1 Reverse Transcriptase, subunit A, domain 1"/>
    <property type="match status" value="1"/>
</dbReference>
<dbReference type="PROSITE" id="PS50994">
    <property type="entry name" value="INTEGRASE"/>
    <property type="match status" value="1"/>
</dbReference>
<dbReference type="Pfam" id="PF17919">
    <property type="entry name" value="RT_RNaseH_2"/>
    <property type="match status" value="1"/>
</dbReference>
<evidence type="ECO:0000256" key="6">
    <source>
        <dbReference type="ARBA" id="ARBA00023268"/>
    </source>
</evidence>
<dbReference type="FunFam" id="1.10.340.70:FF:000003">
    <property type="entry name" value="Protein CBG25708"/>
    <property type="match status" value="1"/>
</dbReference>
<dbReference type="InterPro" id="IPR043128">
    <property type="entry name" value="Rev_trsase/Diguanyl_cyclase"/>
</dbReference>
<dbReference type="FunFam" id="3.30.70.270:FF:000026">
    <property type="entry name" value="Transposon Ty3-G Gag-Pol polyprotein"/>
    <property type="match status" value="1"/>
</dbReference>
<organism evidence="9 10">
    <name type="scientific">Zophobas morio</name>
    <dbReference type="NCBI Taxonomy" id="2755281"/>
    <lineage>
        <taxon>Eukaryota</taxon>
        <taxon>Metazoa</taxon>
        <taxon>Ecdysozoa</taxon>
        <taxon>Arthropoda</taxon>
        <taxon>Hexapoda</taxon>
        <taxon>Insecta</taxon>
        <taxon>Pterygota</taxon>
        <taxon>Neoptera</taxon>
        <taxon>Endopterygota</taxon>
        <taxon>Coleoptera</taxon>
        <taxon>Polyphaga</taxon>
        <taxon>Cucujiformia</taxon>
        <taxon>Tenebrionidae</taxon>
        <taxon>Zophobas</taxon>
    </lineage>
</organism>
<gene>
    <name evidence="9" type="ORF">Zmor_026320</name>
</gene>
<evidence type="ECO:0000256" key="4">
    <source>
        <dbReference type="ARBA" id="ARBA00022722"/>
    </source>
</evidence>
<dbReference type="SUPFAM" id="SSF53098">
    <property type="entry name" value="Ribonuclease H-like"/>
    <property type="match status" value="1"/>
</dbReference>
<dbReference type="InterPro" id="IPR001584">
    <property type="entry name" value="Integrase_cat-core"/>
</dbReference>
<evidence type="ECO:0000256" key="1">
    <source>
        <dbReference type="ARBA" id="ARBA00012493"/>
    </source>
</evidence>
<evidence type="ECO:0000259" key="8">
    <source>
        <dbReference type="PROSITE" id="PS50994"/>
    </source>
</evidence>
<dbReference type="PANTHER" id="PTHR37984:SF5">
    <property type="entry name" value="PROTEIN NYNRIN-LIKE"/>
    <property type="match status" value="1"/>
</dbReference>
<dbReference type="Gene3D" id="3.30.420.10">
    <property type="entry name" value="Ribonuclease H-like superfamily/Ribonuclease H"/>
    <property type="match status" value="1"/>
</dbReference>
<dbReference type="Gene3D" id="1.10.340.70">
    <property type="match status" value="1"/>
</dbReference>
<protein>
    <recommendedName>
        <fullName evidence="1">RNA-directed DNA polymerase</fullName>
        <ecNumber evidence="1">2.7.7.49</ecNumber>
    </recommendedName>
</protein>
<dbReference type="InterPro" id="IPR036397">
    <property type="entry name" value="RNaseH_sf"/>
</dbReference>
<keyword evidence="5" id="KW-0255">Endonuclease</keyword>
<accession>A0AA38HZ35</accession>
<dbReference type="CDD" id="cd05481">
    <property type="entry name" value="retropepsin_like_LTR_1"/>
    <property type="match status" value="1"/>
</dbReference>
<evidence type="ECO:0000313" key="9">
    <source>
        <dbReference type="EMBL" id="KAJ3643619.1"/>
    </source>
</evidence>
<dbReference type="Gene3D" id="2.40.70.10">
    <property type="entry name" value="Acid Proteases"/>
    <property type="match status" value="1"/>
</dbReference>
<dbReference type="InterPro" id="IPR000477">
    <property type="entry name" value="RT_dom"/>
</dbReference>
<dbReference type="Gene3D" id="3.30.70.270">
    <property type="match status" value="2"/>
</dbReference>
<dbReference type="GO" id="GO:0003964">
    <property type="term" value="F:RNA-directed DNA polymerase activity"/>
    <property type="evidence" value="ECO:0007669"/>
    <property type="project" value="UniProtKB-EC"/>
</dbReference>
<dbReference type="GO" id="GO:0003676">
    <property type="term" value="F:nucleic acid binding"/>
    <property type="evidence" value="ECO:0007669"/>
    <property type="project" value="InterPro"/>
</dbReference>
<evidence type="ECO:0000313" key="10">
    <source>
        <dbReference type="Proteomes" id="UP001168821"/>
    </source>
</evidence>
<dbReference type="CDD" id="cd09274">
    <property type="entry name" value="RNase_HI_RT_Ty3"/>
    <property type="match status" value="1"/>
</dbReference>
<dbReference type="SUPFAM" id="SSF56672">
    <property type="entry name" value="DNA/RNA polymerases"/>
    <property type="match status" value="1"/>
</dbReference>
<feature type="domain" description="Reverse transcriptase" evidence="7">
    <location>
        <begin position="454"/>
        <end position="631"/>
    </location>
</feature>
<dbReference type="InterPro" id="IPR043502">
    <property type="entry name" value="DNA/RNA_pol_sf"/>
</dbReference>
<dbReference type="FunFam" id="3.30.420.10:FF:000063">
    <property type="entry name" value="Retrovirus-related Pol polyprotein from transposon 297-like Protein"/>
    <property type="match status" value="1"/>
</dbReference>
<dbReference type="InterPro" id="IPR012337">
    <property type="entry name" value="RNaseH-like_sf"/>
</dbReference>
<keyword evidence="4" id="KW-0540">Nuclease</keyword>
<name>A0AA38HZ35_9CUCU</name>
<dbReference type="InterPro" id="IPR021109">
    <property type="entry name" value="Peptidase_aspartic_dom_sf"/>
</dbReference>
<dbReference type="EC" id="2.7.7.49" evidence="1"/>
<sequence length="1283" mass="147928">MDIKPPRKFSFEGNVQENFTKFIRQFEVYMLASGGSLKEDPVKIAILLNVLGEEGIEIYSNFELTDAQKKVYKTVVEEFMKYVNPRKSIVYERFLFYNRKQECGESFDHFVNDLRTAVKRCEFKDSEEMLRDRIIFGISDKEVQQKLIVKGSVTLADVVTMCRTNEAAKGYIQTVQTEGAKAVEVLQKKNASSETYKKKQQDDSQKKQETVTRFLCTRCKTKHCVRNCPAFGKKCHRCGKMNHFKICCRVKEVREVKNDEFTAGGSEATLMVEGVKKYCSGVNSVSKAWYEDVKLCGSVVKMKLDTGAEVNTIPEKLVRQLKCMNKIVRDTKMLLESWGGYKIKPLGFIDLDCTVKGKRHLISFYVCNNNNQPLLGLNACIQLGLVKRVNNLKTLTEENFLDENKDLFVGTGKFGGVHEILLRKNAIPVNRPPRRVPISIKNKLKLTLNDLEQKGIISKVNRPVEWASNLVIVEKPNGSLRICLDPADINKNIEREYCLMPTMEEITAKLKNKVCYTVLDLKDGFYHVQLDDKSQQICTFSSPFGYYQFNRLPFGLKTAPELFQKLNTNNFGDIEGVTVYIDDLLIAGETEEEHDAILNKVIDRARKLNIKFNQSKVQYRKSQVKYLGHLFSKDGMQPDPDRIKSIIQLKEPKNKKDLQKVLGMFNYFRNFLPNLSEITDPLRNLLKNNVVFSWTELHQNIYDQIKNMLTVAPVLTNFDDKKEITIHTDASKSGLGCCLLQEGRPVSFASRSMTTVEQNYAQIEKEFLAMAFAVKKFHNYIYGKQVTICTDHKPLVSIMNKKIADIISPRLQRIKLKLVRYDIKCEYMPGKFLHVADLLSRNYLNDPVEDDESMMLEVVHNIHAIVNISENKKVTFQKETQADPVLNRVKEYCLTEWPNKIHEIDDNSKILKFYHSVRNDLTIVDGIILFKNRLLVPPSLRRSMLNLLHESHFGVNKTLSRAKEALYWPNYDKEIITFIKSCKICESNRSSNAKEPLISHPLPGRPFSKIGSDICEYAKNNYLIIFDYYSKWLDVVPIREKNSIELIKQFKKFFANFGIPDLLIADNMPYSSYSFKKFSDEYGFKITTSSPHYPRSNGFAESGVKIAKSLLKKSCELTTGLMSYRSTKIVGVGLSPAELVFNRNIKTKLPVPQRTLEFNTVDPNNVIKKLHTKQQQTKYYYDRTTKTKPNFVNNQNVTLQKGGKWESAKIVNKCNEPRSYIVKDRKGQLLRRNSIHLRDSLNEYVPIINCDDNDDDKFIDVSKQSVSQRQRRTPSRFKDYILY</sequence>
<dbReference type="SUPFAM" id="SSF50630">
    <property type="entry name" value="Acid proteases"/>
    <property type="match status" value="1"/>
</dbReference>
<feature type="domain" description="Integrase catalytic" evidence="8">
    <location>
        <begin position="1002"/>
        <end position="1171"/>
    </location>
</feature>
<keyword evidence="5" id="KW-0378">Hydrolase</keyword>